<proteinExistence type="predicted"/>
<protein>
    <recommendedName>
        <fullName evidence="3">Ribosome association toxin RatA</fullName>
    </recommendedName>
</protein>
<dbReference type="InterPro" id="IPR023393">
    <property type="entry name" value="START-like_dom_sf"/>
</dbReference>
<evidence type="ECO:0008006" key="3">
    <source>
        <dbReference type="Google" id="ProtNLM"/>
    </source>
</evidence>
<dbReference type="Gene3D" id="3.30.530.20">
    <property type="match status" value="1"/>
</dbReference>
<gene>
    <name evidence="1" type="ORF">FN961_12875</name>
</gene>
<evidence type="ECO:0000313" key="1">
    <source>
        <dbReference type="EMBL" id="TRY14011.1"/>
    </source>
</evidence>
<dbReference type="AlphaFoldDB" id="A0A553JNL9"/>
<dbReference type="Proteomes" id="UP000318126">
    <property type="component" value="Unassembled WGS sequence"/>
</dbReference>
<reference evidence="2" key="1">
    <citation type="submission" date="2019-07" db="EMBL/GenBank/DDBJ databases">
        <title>Shewanella sp. YLB-08 draft genomic sequence.</title>
        <authorList>
            <person name="Yu L."/>
        </authorList>
    </citation>
    <scope>NUCLEOTIDE SEQUENCE [LARGE SCALE GENOMIC DNA]</scope>
    <source>
        <strain evidence="2">JCM 20706</strain>
    </source>
</reference>
<dbReference type="SUPFAM" id="SSF55961">
    <property type="entry name" value="Bet v1-like"/>
    <property type="match status" value="1"/>
</dbReference>
<name>A0A553JNL9_SHEHA</name>
<keyword evidence="2" id="KW-1185">Reference proteome</keyword>
<accession>A0A553JNL9</accession>
<comment type="caution">
    <text evidence="1">The sequence shown here is derived from an EMBL/GenBank/DDBJ whole genome shotgun (WGS) entry which is preliminary data.</text>
</comment>
<dbReference type="OrthoDB" id="6463010at2"/>
<evidence type="ECO:0000313" key="2">
    <source>
        <dbReference type="Proteomes" id="UP000318126"/>
    </source>
</evidence>
<sequence>MNTVETQVHYLVNKEVVFNAYWRLENWPEVAKHVEKVDVIYEEFDVQHLIMHVMTKGNLATFKSVRSKMEDVIYYFQSNPPPFLKIHFGYWKFKNDSDGGTVVESRHYFESIEDKAIAVIKEMEGIEKVEDVNGHIARLLCANSRQTMLALKDLLEYNLPV</sequence>
<dbReference type="EMBL" id="VKGK01000014">
    <property type="protein sequence ID" value="TRY14011.1"/>
    <property type="molecule type" value="Genomic_DNA"/>
</dbReference>
<organism evidence="1 2">
    <name type="scientific">Shewanella hanedai</name>
    <name type="common">Alteromonas hanedai</name>
    <dbReference type="NCBI Taxonomy" id="25"/>
    <lineage>
        <taxon>Bacteria</taxon>
        <taxon>Pseudomonadati</taxon>
        <taxon>Pseudomonadota</taxon>
        <taxon>Gammaproteobacteria</taxon>
        <taxon>Alteromonadales</taxon>
        <taxon>Shewanellaceae</taxon>
        <taxon>Shewanella</taxon>
    </lineage>
</organism>
<dbReference type="RefSeq" id="WP_144040582.1">
    <property type="nucleotide sequence ID" value="NZ_BMPL01000014.1"/>
</dbReference>